<feature type="transmembrane region" description="Helical" evidence="1">
    <location>
        <begin position="117"/>
        <end position="137"/>
    </location>
</feature>
<accession>A0A5M3N7I1</accession>
<name>A0A5M3N7I1_CONPW</name>
<dbReference type="GeneID" id="19202592"/>
<evidence type="ECO:0000256" key="1">
    <source>
        <dbReference type="SAM" id="Phobius"/>
    </source>
</evidence>
<keyword evidence="1" id="KW-0472">Membrane</keyword>
<proteinExistence type="predicted"/>
<sequence>MFIHFVSVFTFFSPPSQLKRLEGVWVDRSVNQARWKEYLSNAYDEFTGFALYSTVMLAVDVSFLAVPGVEGDGPGNENASTVLTYVSIIAVVGSMTLSLLLSADARRRKVQSADKAVALLSAVSDSLFGIETLAVMYSLPFALLMWGCVIPHPQPYS</sequence>
<evidence type="ECO:0000313" key="3">
    <source>
        <dbReference type="Proteomes" id="UP000053558"/>
    </source>
</evidence>
<evidence type="ECO:0000313" key="2">
    <source>
        <dbReference type="EMBL" id="EIW87393.1"/>
    </source>
</evidence>
<gene>
    <name evidence="2" type="ORF">CONPUDRAFT_149427</name>
</gene>
<dbReference type="OMA" id="MISHRTW"/>
<keyword evidence="3" id="KW-1185">Reference proteome</keyword>
<keyword evidence="1" id="KW-1133">Transmembrane helix</keyword>
<dbReference type="EMBL" id="JH711573">
    <property type="protein sequence ID" value="EIW87393.1"/>
    <property type="molecule type" value="Genomic_DNA"/>
</dbReference>
<dbReference type="RefSeq" id="XP_007763895.1">
    <property type="nucleotide sequence ID" value="XM_007765705.1"/>
</dbReference>
<comment type="caution">
    <text evidence="2">The sequence shown here is derived from an EMBL/GenBank/DDBJ whole genome shotgun (WGS) entry which is preliminary data.</text>
</comment>
<keyword evidence="1" id="KW-0812">Transmembrane</keyword>
<feature type="transmembrane region" description="Helical" evidence="1">
    <location>
        <begin position="46"/>
        <end position="65"/>
    </location>
</feature>
<dbReference type="Proteomes" id="UP000053558">
    <property type="component" value="Unassembled WGS sequence"/>
</dbReference>
<dbReference type="AlphaFoldDB" id="A0A5M3N7I1"/>
<dbReference type="OrthoDB" id="2657661at2759"/>
<organism evidence="2 3">
    <name type="scientific">Coniophora puteana (strain RWD-64-598)</name>
    <name type="common">Brown rot fungus</name>
    <dbReference type="NCBI Taxonomy" id="741705"/>
    <lineage>
        <taxon>Eukaryota</taxon>
        <taxon>Fungi</taxon>
        <taxon>Dikarya</taxon>
        <taxon>Basidiomycota</taxon>
        <taxon>Agaricomycotina</taxon>
        <taxon>Agaricomycetes</taxon>
        <taxon>Agaricomycetidae</taxon>
        <taxon>Boletales</taxon>
        <taxon>Coniophorineae</taxon>
        <taxon>Coniophoraceae</taxon>
        <taxon>Coniophora</taxon>
    </lineage>
</organism>
<feature type="transmembrane region" description="Helical" evidence="1">
    <location>
        <begin position="85"/>
        <end position="105"/>
    </location>
</feature>
<dbReference type="KEGG" id="cput:CONPUDRAFT_149427"/>
<protein>
    <submittedName>
        <fullName evidence="2">Uncharacterized protein</fullName>
    </submittedName>
</protein>
<reference evidence="3" key="1">
    <citation type="journal article" date="2012" name="Science">
        <title>The Paleozoic origin of enzymatic lignin decomposition reconstructed from 31 fungal genomes.</title>
        <authorList>
            <person name="Floudas D."/>
            <person name="Binder M."/>
            <person name="Riley R."/>
            <person name="Barry K."/>
            <person name="Blanchette R.A."/>
            <person name="Henrissat B."/>
            <person name="Martinez A.T."/>
            <person name="Otillar R."/>
            <person name="Spatafora J.W."/>
            <person name="Yadav J.S."/>
            <person name="Aerts A."/>
            <person name="Benoit I."/>
            <person name="Boyd A."/>
            <person name="Carlson A."/>
            <person name="Copeland A."/>
            <person name="Coutinho P.M."/>
            <person name="de Vries R.P."/>
            <person name="Ferreira P."/>
            <person name="Findley K."/>
            <person name="Foster B."/>
            <person name="Gaskell J."/>
            <person name="Glotzer D."/>
            <person name="Gorecki P."/>
            <person name="Heitman J."/>
            <person name="Hesse C."/>
            <person name="Hori C."/>
            <person name="Igarashi K."/>
            <person name="Jurgens J.A."/>
            <person name="Kallen N."/>
            <person name="Kersten P."/>
            <person name="Kohler A."/>
            <person name="Kuees U."/>
            <person name="Kumar T.K.A."/>
            <person name="Kuo A."/>
            <person name="LaButti K."/>
            <person name="Larrondo L.F."/>
            <person name="Lindquist E."/>
            <person name="Ling A."/>
            <person name="Lombard V."/>
            <person name="Lucas S."/>
            <person name="Lundell T."/>
            <person name="Martin R."/>
            <person name="McLaughlin D.J."/>
            <person name="Morgenstern I."/>
            <person name="Morin E."/>
            <person name="Murat C."/>
            <person name="Nagy L.G."/>
            <person name="Nolan M."/>
            <person name="Ohm R.A."/>
            <person name="Patyshakuliyeva A."/>
            <person name="Rokas A."/>
            <person name="Ruiz-Duenas F.J."/>
            <person name="Sabat G."/>
            <person name="Salamov A."/>
            <person name="Samejima M."/>
            <person name="Schmutz J."/>
            <person name="Slot J.C."/>
            <person name="St John F."/>
            <person name="Stenlid J."/>
            <person name="Sun H."/>
            <person name="Sun S."/>
            <person name="Syed K."/>
            <person name="Tsang A."/>
            <person name="Wiebenga A."/>
            <person name="Young D."/>
            <person name="Pisabarro A."/>
            <person name="Eastwood D.C."/>
            <person name="Martin F."/>
            <person name="Cullen D."/>
            <person name="Grigoriev I.V."/>
            <person name="Hibbett D.S."/>
        </authorList>
    </citation>
    <scope>NUCLEOTIDE SEQUENCE [LARGE SCALE GENOMIC DNA]</scope>
    <source>
        <strain evidence="3">RWD-64-598 SS2</strain>
    </source>
</reference>